<evidence type="ECO:0000256" key="1">
    <source>
        <dbReference type="ARBA" id="ARBA00004651"/>
    </source>
</evidence>
<accession>A0A1I8GYE6</accession>
<evidence type="ECO:0000259" key="12">
    <source>
        <dbReference type="PROSITE" id="PS50262"/>
    </source>
</evidence>
<dbReference type="PANTHER" id="PTHR24248:SF125">
    <property type="entry name" value="DOPAMINE D2-LIKE RECEPTOR"/>
    <property type="match status" value="1"/>
</dbReference>
<keyword evidence="3 11" id="KW-0812">Transmembrane</keyword>
<evidence type="ECO:0000256" key="6">
    <source>
        <dbReference type="ARBA" id="ARBA00023136"/>
    </source>
</evidence>
<evidence type="ECO:0000256" key="2">
    <source>
        <dbReference type="ARBA" id="ARBA00022475"/>
    </source>
</evidence>
<keyword evidence="4 11" id="KW-1133">Transmembrane helix</keyword>
<evidence type="ECO:0000256" key="7">
    <source>
        <dbReference type="ARBA" id="ARBA00023157"/>
    </source>
</evidence>
<dbReference type="GO" id="GO:0005886">
    <property type="term" value="C:plasma membrane"/>
    <property type="evidence" value="ECO:0007669"/>
    <property type="project" value="UniProtKB-SubCell"/>
</dbReference>
<evidence type="ECO:0000256" key="8">
    <source>
        <dbReference type="ARBA" id="ARBA00023170"/>
    </source>
</evidence>
<protein>
    <submittedName>
        <fullName evidence="14">G_PROTEIN_RECEP_F1_2 domain-containing protein</fullName>
    </submittedName>
</protein>
<keyword evidence="5" id="KW-0297">G-protein coupled receptor</keyword>
<keyword evidence="13" id="KW-1185">Reference proteome</keyword>
<keyword evidence="2" id="KW-1003">Cell membrane</keyword>
<dbReference type="PRINTS" id="PR00237">
    <property type="entry name" value="GPCRRHODOPSN"/>
</dbReference>
<keyword evidence="8" id="KW-0675">Receptor</keyword>
<keyword evidence="9" id="KW-0807">Transducer</keyword>
<evidence type="ECO:0000256" key="9">
    <source>
        <dbReference type="ARBA" id="ARBA00023224"/>
    </source>
</evidence>
<dbReference type="InterPro" id="IPR017452">
    <property type="entry name" value="GPCR_Rhodpsn_7TM"/>
</dbReference>
<keyword evidence="7" id="KW-1015">Disulfide bond</keyword>
<name>A0A1I8GYE6_9PLAT</name>
<comment type="subcellular location">
    <subcellularLocation>
        <location evidence="1">Cell membrane</location>
        <topology evidence="1">Multi-pass membrane protein</topology>
    </subcellularLocation>
</comment>
<dbReference type="PROSITE" id="PS50262">
    <property type="entry name" value="G_PROTEIN_RECEP_F1_2"/>
    <property type="match status" value="1"/>
</dbReference>
<feature type="transmembrane region" description="Helical" evidence="11">
    <location>
        <begin position="491"/>
        <end position="512"/>
    </location>
</feature>
<evidence type="ECO:0000256" key="5">
    <source>
        <dbReference type="ARBA" id="ARBA00023040"/>
    </source>
</evidence>
<dbReference type="Pfam" id="PF00001">
    <property type="entry name" value="7tm_1"/>
    <property type="match status" value="2"/>
</dbReference>
<feature type="transmembrane region" description="Helical" evidence="11">
    <location>
        <begin position="344"/>
        <end position="371"/>
    </location>
</feature>
<evidence type="ECO:0000256" key="4">
    <source>
        <dbReference type="ARBA" id="ARBA00022989"/>
    </source>
</evidence>
<dbReference type="SUPFAM" id="SSF81321">
    <property type="entry name" value="Family A G protein-coupled receptor-like"/>
    <property type="match status" value="2"/>
</dbReference>
<feature type="transmembrane region" description="Helical" evidence="11">
    <location>
        <begin position="53"/>
        <end position="78"/>
    </location>
</feature>
<feature type="region of interest" description="Disordered" evidence="10">
    <location>
        <begin position="1"/>
        <end position="22"/>
    </location>
</feature>
<feature type="transmembrane region" description="Helical" evidence="11">
    <location>
        <begin position="532"/>
        <end position="555"/>
    </location>
</feature>
<dbReference type="PANTHER" id="PTHR24248">
    <property type="entry name" value="ADRENERGIC RECEPTOR-RELATED G-PROTEIN COUPLED RECEPTOR"/>
    <property type="match status" value="1"/>
</dbReference>
<dbReference type="AlphaFoldDB" id="A0A1I8GYE6"/>
<evidence type="ECO:0000313" key="13">
    <source>
        <dbReference type="Proteomes" id="UP000095280"/>
    </source>
</evidence>
<organism evidence="13 14">
    <name type="scientific">Macrostomum lignano</name>
    <dbReference type="NCBI Taxonomy" id="282301"/>
    <lineage>
        <taxon>Eukaryota</taxon>
        <taxon>Metazoa</taxon>
        <taxon>Spiralia</taxon>
        <taxon>Lophotrochozoa</taxon>
        <taxon>Platyhelminthes</taxon>
        <taxon>Rhabditophora</taxon>
        <taxon>Macrostomorpha</taxon>
        <taxon>Macrostomida</taxon>
        <taxon>Macrostomidae</taxon>
        <taxon>Macrostomum</taxon>
    </lineage>
</organism>
<reference evidence="14" key="1">
    <citation type="submission" date="2016-11" db="UniProtKB">
        <authorList>
            <consortium name="WormBaseParasite"/>
        </authorList>
    </citation>
    <scope>IDENTIFICATION</scope>
</reference>
<dbReference type="Gene3D" id="1.20.1070.10">
    <property type="entry name" value="Rhodopsin 7-helix transmembrane proteins"/>
    <property type="match status" value="2"/>
</dbReference>
<dbReference type="GO" id="GO:0045202">
    <property type="term" value="C:synapse"/>
    <property type="evidence" value="ECO:0007669"/>
    <property type="project" value="GOC"/>
</dbReference>
<feature type="domain" description="G-protein coupled receptors family 1 profile" evidence="12">
    <location>
        <begin position="69"/>
        <end position="552"/>
    </location>
</feature>
<feature type="transmembrane region" description="Helical" evidence="11">
    <location>
        <begin position="282"/>
        <end position="302"/>
    </location>
</feature>
<evidence type="ECO:0000256" key="11">
    <source>
        <dbReference type="SAM" id="Phobius"/>
    </source>
</evidence>
<evidence type="ECO:0000313" key="14">
    <source>
        <dbReference type="WBParaSite" id="maker-uti_cns_0003655-snap-gene-0.2-mRNA-1"/>
    </source>
</evidence>
<evidence type="ECO:0000256" key="10">
    <source>
        <dbReference type="SAM" id="MobiDB-lite"/>
    </source>
</evidence>
<evidence type="ECO:0000256" key="3">
    <source>
        <dbReference type="ARBA" id="ARBA00022692"/>
    </source>
</evidence>
<keyword evidence="6 11" id="KW-0472">Membrane</keyword>
<dbReference type="GO" id="GO:0004930">
    <property type="term" value="F:G protein-coupled receptor activity"/>
    <property type="evidence" value="ECO:0007669"/>
    <property type="project" value="UniProtKB-KW"/>
</dbReference>
<dbReference type="GO" id="GO:0001591">
    <property type="term" value="F:dopamine neurotransmitter receptor activity, coupled via Gi/Go"/>
    <property type="evidence" value="ECO:0007669"/>
    <property type="project" value="TreeGrafter"/>
</dbReference>
<dbReference type="Proteomes" id="UP000095280">
    <property type="component" value="Unplaced"/>
</dbReference>
<dbReference type="InterPro" id="IPR000276">
    <property type="entry name" value="GPCR_Rhodpsn"/>
</dbReference>
<sequence length="582" mass="64724">TTLYRTSRSVEKGSRPHQWPGDLLAETEPKVQHSRMTEDSAVPNDSWPLALKLLLSALLSCLTLWTLLGNGLVLLALLSYRQLRSAPNLLIGNLAISDFLLALTVLPLSSVNAVMELLKFEVAQRLRGLDRNRRPKLVGSGRANARDILSTEGRVKEVAGEPRGAAEMRLARRGGGWGNKTVTVNCGLRLLSWGGPLTCPVRRERLLRASQLLSGRSKAWRAAFLCGDDCVRFGPVLCNLWLSLDVLYCTASVWSLVAIAFDRFTATVCPLWYREKQHRCRAVAYSVLVWLLSCLICLPPLIGWDGREFVDPAAKLGRSLVPVRAANSSWDGRVTCDLFKETNYVIYSATGSFILPLLILVVLYARIFHLLRRRARCLRKRRLQQHRQLNQPSGVWFDRELDLATVLPAPTIADKRSATEEAVADDDGEAAAEAGDEPCVLENPTAAAAAAVAPQLEEEAHEAATAAEPLSLNRRGPRRADLREQRATQRMLAIVVVFIVCWMPFTLMYLVRGVTSNDSSGGDQPPSAVLEAVQFLAIWLGYANSALNPVLYTVFNQDFRHAIARLLRRRRRRRRRPQNAGS</sequence>
<proteinExistence type="predicted"/>
<dbReference type="WBParaSite" id="maker-uti_cns_0003655-snap-gene-0.2-mRNA-1">
    <property type="protein sequence ID" value="maker-uti_cns_0003655-snap-gene-0.2-mRNA-1"/>
    <property type="gene ID" value="maker-uti_cns_0003655-snap-gene-0.2"/>
</dbReference>
<feature type="transmembrane region" description="Helical" evidence="11">
    <location>
        <begin position="90"/>
        <end position="109"/>
    </location>
</feature>
<feature type="transmembrane region" description="Helical" evidence="11">
    <location>
        <begin position="240"/>
        <end position="261"/>
    </location>
</feature>